<sequence length="172" mass="18679">MTRTSAPGSSTSRSPSRRSRAIPHAISLFLLWCLGLVRSDWFELERKRSGECGQKLPESYQASANEPWTTGICGCAEDAESRTGLFCRCVLFGHNVEALREDIPWTTPCTCHVVCVEGGIALASLTAIFPSIDPSTSVRIGEVLYIAGASGAWFDQTQRGLHICGCACFPHL</sequence>
<dbReference type="AlphaFoldDB" id="A0A6G1EVN6"/>
<keyword evidence="2" id="KW-1185">Reference proteome</keyword>
<gene>
    <name evidence="1" type="ORF">E2562_006140</name>
</gene>
<dbReference type="EMBL" id="SPHZ02000002">
    <property type="protein sequence ID" value="KAF0928718.1"/>
    <property type="molecule type" value="Genomic_DNA"/>
</dbReference>
<accession>A0A6G1EVN6</accession>
<dbReference type="OrthoDB" id="1045822at2759"/>
<evidence type="ECO:0000313" key="2">
    <source>
        <dbReference type="Proteomes" id="UP000479710"/>
    </source>
</evidence>
<name>A0A6G1EVN6_9ORYZ</name>
<evidence type="ECO:0000313" key="1">
    <source>
        <dbReference type="EMBL" id="KAF0928718.1"/>
    </source>
</evidence>
<reference evidence="1 2" key="1">
    <citation type="submission" date="2019-11" db="EMBL/GenBank/DDBJ databases">
        <title>Whole genome sequence of Oryza granulata.</title>
        <authorList>
            <person name="Li W."/>
        </authorList>
    </citation>
    <scope>NUCLEOTIDE SEQUENCE [LARGE SCALE GENOMIC DNA]</scope>
    <source>
        <strain evidence="2">cv. Menghai</strain>
        <tissue evidence="1">Leaf</tissue>
    </source>
</reference>
<organism evidence="1 2">
    <name type="scientific">Oryza meyeriana var. granulata</name>
    <dbReference type="NCBI Taxonomy" id="110450"/>
    <lineage>
        <taxon>Eukaryota</taxon>
        <taxon>Viridiplantae</taxon>
        <taxon>Streptophyta</taxon>
        <taxon>Embryophyta</taxon>
        <taxon>Tracheophyta</taxon>
        <taxon>Spermatophyta</taxon>
        <taxon>Magnoliopsida</taxon>
        <taxon>Liliopsida</taxon>
        <taxon>Poales</taxon>
        <taxon>Poaceae</taxon>
        <taxon>BOP clade</taxon>
        <taxon>Oryzoideae</taxon>
        <taxon>Oryzeae</taxon>
        <taxon>Oryzinae</taxon>
        <taxon>Oryza</taxon>
        <taxon>Oryza meyeriana</taxon>
    </lineage>
</organism>
<dbReference type="Proteomes" id="UP000479710">
    <property type="component" value="Unassembled WGS sequence"/>
</dbReference>
<protein>
    <submittedName>
        <fullName evidence="1">Uncharacterized protein</fullName>
    </submittedName>
</protein>
<proteinExistence type="predicted"/>
<comment type="caution">
    <text evidence="1">The sequence shown here is derived from an EMBL/GenBank/DDBJ whole genome shotgun (WGS) entry which is preliminary data.</text>
</comment>